<evidence type="ECO:0000313" key="18">
    <source>
        <dbReference type="Ensembl" id="ENSSDUP00000026419.1"/>
    </source>
</evidence>
<keyword evidence="12" id="KW-0807">Transducer</keyword>
<feature type="transmembrane region" description="Helical" evidence="15">
    <location>
        <begin position="723"/>
        <end position="745"/>
    </location>
</feature>
<evidence type="ECO:0000256" key="6">
    <source>
        <dbReference type="ARBA" id="ARBA00022989"/>
    </source>
</evidence>
<evidence type="ECO:0000256" key="2">
    <source>
        <dbReference type="ARBA" id="ARBA00011748"/>
    </source>
</evidence>
<dbReference type="GO" id="GO:0050909">
    <property type="term" value="P:sensory perception of taste"/>
    <property type="evidence" value="ECO:0007669"/>
    <property type="project" value="UniProtKB-ARBA"/>
</dbReference>
<dbReference type="InterPro" id="IPR000337">
    <property type="entry name" value="GPCR_3"/>
</dbReference>
<dbReference type="SUPFAM" id="SSF53822">
    <property type="entry name" value="Periplasmic binding protein-like I"/>
    <property type="match status" value="1"/>
</dbReference>
<keyword evidence="5 16" id="KW-0732">Signal</keyword>
<reference evidence="18" key="1">
    <citation type="submission" date="2025-08" db="UniProtKB">
        <authorList>
            <consortium name="Ensembl"/>
        </authorList>
    </citation>
    <scope>IDENTIFICATION</scope>
</reference>
<feature type="transmembrane region" description="Helical" evidence="15">
    <location>
        <begin position="757"/>
        <end position="774"/>
    </location>
</feature>
<dbReference type="InterPro" id="IPR000068">
    <property type="entry name" value="GPCR_3_Ca_sens_rcpt-rel"/>
</dbReference>
<dbReference type="GeneTree" id="ENSGT00940000158416"/>
<keyword evidence="8 15" id="KW-0472">Membrane</keyword>
<reference evidence="18" key="2">
    <citation type="submission" date="2025-09" db="UniProtKB">
        <authorList>
            <consortium name="Ensembl"/>
        </authorList>
    </citation>
    <scope>IDENTIFICATION</scope>
</reference>
<dbReference type="AlphaFoldDB" id="A0A3B4V6Y8"/>
<keyword evidence="6 15" id="KW-1133">Transmembrane helix</keyword>
<keyword evidence="10" id="KW-0675">Receptor</keyword>
<keyword evidence="19" id="KW-1185">Reference proteome</keyword>
<evidence type="ECO:0000256" key="14">
    <source>
        <dbReference type="ARBA" id="ARBA00039774"/>
    </source>
</evidence>
<evidence type="ECO:0000256" key="15">
    <source>
        <dbReference type="SAM" id="Phobius"/>
    </source>
</evidence>
<keyword evidence="3" id="KW-1003">Cell membrane</keyword>
<dbReference type="Pfam" id="PF00003">
    <property type="entry name" value="7tm_3"/>
    <property type="match status" value="1"/>
</dbReference>
<comment type="subcellular location">
    <subcellularLocation>
        <location evidence="1">Cell membrane</location>
        <topology evidence="1">Multi-pass membrane protein</topology>
    </subcellularLocation>
</comment>
<dbReference type="PANTHER" id="PTHR24061">
    <property type="entry name" value="CALCIUM-SENSING RECEPTOR-RELATED"/>
    <property type="match status" value="1"/>
</dbReference>
<dbReference type="PRINTS" id="PR00248">
    <property type="entry name" value="GPCRMGR"/>
</dbReference>
<comment type="subunit">
    <text evidence="2">Homodimer; disulfide-linked.</text>
</comment>
<evidence type="ECO:0000256" key="4">
    <source>
        <dbReference type="ARBA" id="ARBA00022692"/>
    </source>
</evidence>
<evidence type="ECO:0000256" key="3">
    <source>
        <dbReference type="ARBA" id="ARBA00022475"/>
    </source>
</evidence>
<dbReference type="FunFam" id="3.40.50.2300:FF:000016">
    <property type="entry name" value="Taste 1 receptor member 2"/>
    <property type="match status" value="1"/>
</dbReference>
<protein>
    <recommendedName>
        <fullName evidence="14">G-protein coupled receptor family C group 6 member A</fullName>
    </recommendedName>
</protein>
<evidence type="ECO:0000256" key="16">
    <source>
        <dbReference type="SAM" id="SignalP"/>
    </source>
</evidence>
<feature type="transmembrane region" description="Helical" evidence="15">
    <location>
        <begin position="646"/>
        <end position="666"/>
    </location>
</feature>
<evidence type="ECO:0000256" key="10">
    <source>
        <dbReference type="ARBA" id="ARBA00023170"/>
    </source>
</evidence>
<keyword evidence="9" id="KW-1015">Disulfide bond</keyword>
<dbReference type="InterPro" id="IPR038550">
    <property type="entry name" value="GPCR_3_9-Cys_sf"/>
</dbReference>
<sequence>MFLSWLFVSVMSVFHSCSGEHGLLRAYSPGDIIIGGLFPIHLKTNRTTANGPISCSMFLRTQVMIYAIREINQHTVRILPNFTIGYDIYDTCGDVGLALRATLQLLKNQSDPQRCLLPANIHSALPDPQTKVVIGERYSEVSIAVSRISYGSTSEVLSQKLKFPTFLRTISSDEYQTKAIAELVNRFNWKTVAIVGSNDEYGKYGSDRLGDTFRRMDICVEFTDILPSYFFQNDSRTHARLATLVSKINKSTAEAIITFTKGSNIEIIMEAAIKLRLNRTWIASDSWSTSPKVSALPGVELAGQVFGFISKRNEVPGFKDYIISMFNSTINDILEDYLVQFPLSVQVIAEGLRRLLKCDNQHCKRNTKFTASELYPALLKEIQKVNFTVNSTHIFFNTNGDPNLGYDIVYWHMDISTRHWPYIVQYMANMNVRSTFHHILLFPRIIYKYNIALILFCPSKVTVYNCSKTCSPGQELKQQSKQCCKDCVPCADGEFSRGNGKCEECQSCGLEKYSTQQRDECLNKTLEFLYWTDPFIIILSLLEVFGIIVTIVFTILFTVYRNTPIVKAVGGYLCFLELFSLLACFSLTFTFTGRPTKVSCMVGLPLFGIAFSLCISCILANLLQILVGFSFELNKGSWLKKLNKPLAVVTIVSGIQLALCVPWLYYKPPFLDQEILSMTILLQCDKGSTKFFIAMLGYNAFLALICFMFAFKGKQLPDLYKNANLITISMLLFLIIWILFIPIYLNLVGKYKRAIESAAILISSYSILGCHLAPKCYIMLFRKEINNENAITEYIRKHYEQRDMAVVKS</sequence>
<evidence type="ECO:0000259" key="17">
    <source>
        <dbReference type="PROSITE" id="PS50259"/>
    </source>
</evidence>
<dbReference type="InterPro" id="IPR017978">
    <property type="entry name" value="GPCR_3_C"/>
</dbReference>
<dbReference type="FunFam" id="2.10.50.30:FF:000004">
    <property type="entry name" value="Taste receptor type 1 member 3-like protein"/>
    <property type="match status" value="1"/>
</dbReference>
<evidence type="ECO:0000256" key="8">
    <source>
        <dbReference type="ARBA" id="ARBA00023136"/>
    </source>
</evidence>
<dbReference type="PANTHER" id="PTHR24061:SF5">
    <property type="entry name" value="G-PROTEIN COUPLED RECEPTOR FAMILY C GROUP 6 MEMBER A"/>
    <property type="match status" value="1"/>
</dbReference>
<feature type="transmembrane region" description="Helical" evidence="15">
    <location>
        <begin position="604"/>
        <end position="626"/>
    </location>
</feature>
<proteinExistence type="inferred from homology"/>
<comment type="similarity">
    <text evidence="13">Belongs to the G-protein coupled receptor 3 family. TAS1R subfamily.</text>
</comment>
<evidence type="ECO:0000256" key="1">
    <source>
        <dbReference type="ARBA" id="ARBA00004651"/>
    </source>
</evidence>
<dbReference type="Proteomes" id="UP000261420">
    <property type="component" value="Unplaced"/>
</dbReference>
<feature type="transmembrane region" description="Helical" evidence="15">
    <location>
        <begin position="535"/>
        <end position="560"/>
    </location>
</feature>
<dbReference type="GO" id="GO:0004930">
    <property type="term" value="F:G protein-coupled receptor activity"/>
    <property type="evidence" value="ECO:0007669"/>
    <property type="project" value="UniProtKB-KW"/>
</dbReference>
<feature type="chain" id="PRO_5017331539" description="G-protein coupled receptor family C group 6 member A" evidence="16">
    <location>
        <begin position="20"/>
        <end position="809"/>
    </location>
</feature>
<dbReference type="Gene3D" id="3.40.50.2300">
    <property type="match status" value="3"/>
</dbReference>
<dbReference type="GO" id="GO:0005886">
    <property type="term" value="C:plasma membrane"/>
    <property type="evidence" value="ECO:0007669"/>
    <property type="project" value="UniProtKB-SubCell"/>
</dbReference>
<evidence type="ECO:0000256" key="13">
    <source>
        <dbReference type="ARBA" id="ARBA00038492"/>
    </source>
</evidence>
<evidence type="ECO:0000256" key="11">
    <source>
        <dbReference type="ARBA" id="ARBA00023180"/>
    </source>
</evidence>
<feature type="transmembrane region" description="Helical" evidence="15">
    <location>
        <begin position="572"/>
        <end position="592"/>
    </location>
</feature>
<feature type="domain" description="G-protein coupled receptors family 3 profile" evidence="17">
    <location>
        <begin position="535"/>
        <end position="795"/>
    </location>
</feature>
<dbReference type="Gene3D" id="2.10.50.30">
    <property type="entry name" value="GPCR, family 3, nine cysteines domain"/>
    <property type="match status" value="1"/>
</dbReference>
<dbReference type="InterPro" id="IPR001828">
    <property type="entry name" value="ANF_lig-bd_rcpt"/>
</dbReference>
<dbReference type="Pfam" id="PF01094">
    <property type="entry name" value="ANF_receptor"/>
    <property type="match status" value="1"/>
</dbReference>
<evidence type="ECO:0000256" key="7">
    <source>
        <dbReference type="ARBA" id="ARBA00023040"/>
    </source>
</evidence>
<name>A0A3B4V6Y8_SERDU</name>
<feature type="signal peptide" evidence="16">
    <location>
        <begin position="1"/>
        <end position="19"/>
    </location>
</feature>
<evidence type="ECO:0000256" key="9">
    <source>
        <dbReference type="ARBA" id="ARBA00023157"/>
    </source>
</evidence>
<keyword evidence="4 15" id="KW-0812">Transmembrane</keyword>
<dbReference type="InterPro" id="IPR028082">
    <property type="entry name" value="Peripla_BP_I"/>
</dbReference>
<dbReference type="PROSITE" id="PS50259">
    <property type="entry name" value="G_PROTEIN_RECEP_F3_4"/>
    <property type="match status" value="1"/>
</dbReference>
<evidence type="ECO:0000256" key="12">
    <source>
        <dbReference type="ARBA" id="ARBA00023224"/>
    </source>
</evidence>
<accession>A0A3B4V6Y8</accession>
<dbReference type="CDD" id="cd00185">
    <property type="entry name" value="TNFRSF"/>
    <property type="match status" value="1"/>
</dbReference>
<organism evidence="18 19">
    <name type="scientific">Seriola dumerili</name>
    <name type="common">Greater amberjack</name>
    <name type="synonym">Caranx dumerili</name>
    <dbReference type="NCBI Taxonomy" id="41447"/>
    <lineage>
        <taxon>Eukaryota</taxon>
        <taxon>Metazoa</taxon>
        <taxon>Chordata</taxon>
        <taxon>Craniata</taxon>
        <taxon>Vertebrata</taxon>
        <taxon>Euteleostomi</taxon>
        <taxon>Actinopterygii</taxon>
        <taxon>Neopterygii</taxon>
        <taxon>Teleostei</taxon>
        <taxon>Neoteleostei</taxon>
        <taxon>Acanthomorphata</taxon>
        <taxon>Carangaria</taxon>
        <taxon>Carangiformes</taxon>
        <taxon>Carangidae</taxon>
        <taxon>Seriola</taxon>
    </lineage>
</organism>
<keyword evidence="11" id="KW-0325">Glycoprotein</keyword>
<keyword evidence="7" id="KW-0297">G-protein coupled receptor</keyword>
<feature type="transmembrane region" description="Helical" evidence="15">
    <location>
        <begin position="691"/>
        <end position="711"/>
    </location>
</feature>
<evidence type="ECO:0000256" key="5">
    <source>
        <dbReference type="ARBA" id="ARBA00022729"/>
    </source>
</evidence>
<dbReference type="Ensembl" id="ENSSDUT00000026891.1">
    <property type="protein sequence ID" value="ENSSDUP00000026419.1"/>
    <property type="gene ID" value="ENSSDUG00000019047.1"/>
</dbReference>
<evidence type="ECO:0000313" key="19">
    <source>
        <dbReference type="Proteomes" id="UP000261420"/>
    </source>
</evidence>